<organism evidence="5 6">
    <name type="scientific">Candidatus Mucispirillum faecigallinarum</name>
    <dbReference type="NCBI Taxonomy" id="2838699"/>
    <lineage>
        <taxon>Bacteria</taxon>
        <taxon>Pseudomonadati</taxon>
        <taxon>Deferribacterota</taxon>
        <taxon>Deferribacteres</taxon>
        <taxon>Deferribacterales</taxon>
        <taxon>Mucispirillaceae</taxon>
        <taxon>Mucispirillum</taxon>
    </lineage>
</organism>
<dbReference type="InterPro" id="IPR006657">
    <property type="entry name" value="MoPterin_dinucl-bd_dom"/>
</dbReference>
<evidence type="ECO:0000256" key="2">
    <source>
        <dbReference type="ARBA" id="ARBA00022723"/>
    </source>
</evidence>
<dbReference type="EMBL" id="DXAQ01000119">
    <property type="protein sequence ID" value="HIZ89810.1"/>
    <property type="molecule type" value="Genomic_DNA"/>
</dbReference>
<dbReference type="InterPro" id="IPR009010">
    <property type="entry name" value="Asp_de-COase-like_dom_sf"/>
</dbReference>
<dbReference type="SUPFAM" id="SSF53706">
    <property type="entry name" value="Formate dehydrogenase/DMSO reductase, domains 1-3"/>
    <property type="match status" value="1"/>
</dbReference>
<dbReference type="Gene3D" id="2.40.40.20">
    <property type="match status" value="1"/>
</dbReference>
<dbReference type="GO" id="GO:0009061">
    <property type="term" value="P:anaerobic respiration"/>
    <property type="evidence" value="ECO:0007669"/>
    <property type="project" value="TreeGrafter"/>
</dbReference>
<proteinExistence type="inferred from homology"/>
<dbReference type="Gene3D" id="3.40.228.10">
    <property type="entry name" value="Dimethylsulfoxide Reductase, domain 2"/>
    <property type="match status" value="1"/>
</dbReference>
<dbReference type="InterPro" id="IPR050612">
    <property type="entry name" value="Prok_Mopterin_Oxidored"/>
</dbReference>
<dbReference type="PANTHER" id="PTHR43742">
    <property type="entry name" value="TRIMETHYLAMINE-N-OXIDE REDUCTASE"/>
    <property type="match status" value="1"/>
</dbReference>
<dbReference type="GO" id="GO:0009055">
    <property type="term" value="F:electron transfer activity"/>
    <property type="evidence" value="ECO:0007669"/>
    <property type="project" value="TreeGrafter"/>
</dbReference>
<dbReference type="SUPFAM" id="SSF50692">
    <property type="entry name" value="ADC-like"/>
    <property type="match status" value="1"/>
</dbReference>
<dbReference type="GO" id="GO:0016491">
    <property type="term" value="F:oxidoreductase activity"/>
    <property type="evidence" value="ECO:0007669"/>
    <property type="project" value="InterPro"/>
</dbReference>
<gene>
    <name evidence="5" type="ORF">H9804_07680</name>
</gene>
<evidence type="ECO:0000259" key="4">
    <source>
        <dbReference type="Pfam" id="PF01568"/>
    </source>
</evidence>
<dbReference type="PANTHER" id="PTHR43742:SF3">
    <property type="entry name" value="DIMETHYL SULFOXIDE REDUCTASE DMSA"/>
    <property type="match status" value="1"/>
</dbReference>
<comment type="similarity">
    <text evidence="1">Belongs to the prokaryotic molybdopterin-containing oxidoreductase family.</text>
</comment>
<accession>A0A9D2KBI8</accession>
<keyword evidence="2" id="KW-0479">Metal-binding</keyword>
<dbReference type="Pfam" id="PF00384">
    <property type="entry name" value="Molybdopterin"/>
    <property type="match status" value="1"/>
</dbReference>
<dbReference type="GO" id="GO:0030288">
    <property type="term" value="C:outer membrane-bounded periplasmic space"/>
    <property type="evidence" value="ECO:0007669"/>
    <property type="project" value="TreeGrafter"/>
</dbReference>
<sequence length="870" mass="97057">MRCRSYKTRVHHPGRLTYPLAQGYDEAGNRIPGFQRGDMTQFKRITWETAYNIIRNEYEYVKNEWGDQAVYWQYASGAPGTFNARAAIQRFLQSATGGYVNQWGSYSSHQINYIAPIVQGNTYTFTATPQEWLDTDYMLLWGSHFATSINDTNVTNYYLQAREKAGFKSVYIGPEHTMTAELADEWVKIKPFTDGAMMLAMMYVMLDEGLFDPDIEKYTVGLFDCPDGITGADGETKTQVVDGSELFMKVPAGASLSAYIWGADNIYSKQVGNKTFTNKAASIYTSKPDSKFQYKRDMGVAKTPEWAEQICGVKADKIREIARDFANRNRNAYLHCSLGMQRQMEGVNVMWQMTALTMMAGQWGKSGTGWGKYFNYTKSVSSGDMKKVLAGATPSNKIASSVTIPCTSWADAVRNGGTGTSDYNEGEVRKLTAPLKMIWTVGGNIINQHMDSFKTSETLKDRDNAKGLYFHVVLDQFMTPTARYADIVLPVAMNWERLELHTHENYMVLSNKAVDAPGEAKSEFQIANELCTAFGASNALVTNNKTEDEFAKGLWESVDNRPFSYDEFKKLGVVVNAATSMDEYKLNACKLIKDNKGVQAGQAFTGSGSNAGAVQFNTRTGYVELYSAQGRMEYEYRHEIKVQGGANRVVFADLFPGALEIPHPVETDDYSTYTHLNKDSEGDPEVYEIPVYFYPMDGYVDYSAEMDMANIADYNFTCLSSHSMFRSHSTHNNTPFLREISKYKKDGSFANDSATYNVSPTQATFSLDGDGLERVWINADDAVSLKIQNGSRVKITSAMTKRAVYASAYVTKRVMSGVVILSQGSWFDPINDANGEVDQGGCVNSLYNEVPSRMDHGNAQMTAVVKIEVA</sequence>
<comment type="caution">
    <text evidence="5">The sequence shown here is derived from an EMBL/GenBank/DDBJ whole genome shotgun (WGS) entry which is preliminary data.</text>
</comment>
<dbReference type="InterPro" id="IPR006656">
    <property type="entry name" value="Mopterin_OxRdtase"/>
</dbReference>
<evidence type="ECO:0000313" key="5">
    <source>
        <dbReference type="EMBL" id="HIZ89810.1"/>
    </source>
</evidence>
<reference evidence="5" key="1">
    <citation type="journal article" date="2021" name="PeerJ">
        <title>Extensive microbial diversity within the chicken gut microbiome revealed by metagenomics and culture.</title>
        <authorList>
            <person name="Gilroy R."/>
            <person name="Ravi A."/>
            <person name="Getino M."/>
            <person name="Pursley I."/>
            <person name="Horton D.L."/>
            <person name="Alikhan N.F."/>
            <person name="Baker D."/>
            <person name="Gharbi K."/>
            <person name="Hall N."/>
            <person name="Watson M."/>
            <person name="Adriaenssens E.M."/>
            <person name="Foster-Nyarko E."/>
            <person name="Jarju S."/>
            <person name="Secka A."/>
            <person name="Antonio M."/>
            <person name="Oren A."/>
            <person name="Chaudhuri R.R."/>
            <person name="La Ragione R."/>
            <person name="Hildebrand F."/>
            <person name="Pallen M.J."/>
        </authorList>
    </citation>
    <scope>NUCLEOTIDE SEQUENCE</scope>
    <source>
        <strain evidence="5">ChiW4-1371</strain>
    </source>
</reference>
<dbReference type="AlphaFoldDB" id="A0A9D2KBI8"/>
<feature type="domain" description="Molybdopterin dinucleotide-binding" evidence="4">
    <location>
        <begin position="771"/>
        <end position="856"/>
    </location>
</feature>
<evidence type="ECO:0000259" key="3">
    <source>
        <dbReference type="Pfam" id="PF00384"/>
    </source>
</evidence>
<dbReference type="Proteomes" id="UP000824176">
    <property type="component" value="Unassembled WGS sequence"/>
</dbReference>
<evidence type="ECO:0000313" key="6">
    <source>
        <dbReference type="Proteomes" id="UP000824176"/>
    </source>
</evidence>
<name>A0A9D2KBI8_9BACT</name>
<dbReference type="GO" id="GO:0043546">
    <property type="term" value="F:molybdopterin cofactor binding"/>
    <property type="evidence" value="ECO:0007669"/>
    <property type="project" value="InterPro"/>
</dbReference>
<evidence type="ECO:0000256" key="1">
    <source>
        <dbReference type="ARBA" id="ARBA00010312"/>
    </source>
</evidence>
<dbReference type="GO" id="GO:0030151">
    <property type="term" value="F:molybdenum ion binding"/>
    <property type="evidence" value="ECO:0007669"/>
    <property type="project" value="TreeGrafter"/>
</dbReference>
<feature type="domain" description="Molybdopterin oxidoreductase" evidence="3">
    <location>
        <begin position="15"/>
        <end position="532"/>
    </location>
</feature>
<dbReference type="Pfam" id="PF01568">
    <property type="entry name" value="Molydop_binding"/>
    <property type="match status" value="1"/>
</dbReference>
<dbReference type="Gene3D" id="3.40.50.740">
    <property type="match status" value="1"/>
</dbReference>
<protein>
    <submittedName>
        <fullName evidence="5">Molybdopterin-dependent oxidoreductase</fullName>
    </submittedName>
</protein>
<reference evidence="5" key="2">
    <citation type="submission" date="2021-04" db="EMBL/GenBank/DDBJ databases">
        <authorList>
            <person name="Gilroy R."/>
        </authorList>
    </citation>
    <scope>NUCLEOTIDE SEQUENCE</scope>
    <source>
        <strain evidence="5">ChiW4-1371</strain>
    </source>
</reference>